<dbReference type="CDD" id="cd00085">
    <property type="entry name" value="HNHc"/>
    <property type="match status" value="1"/>
</dbReference>
<name>A0A1F5MKI1_9BACT</name>
<dbReference type="InterPro" id="IPR003615">
    <property type="entry name" value="HNH_nuc"/>
</dbReference>
<sequence>MAKETRTYEDRKAYLAKMTNVRRRRLKNLMINYKGGKCQVCGYDRCLGALSFHHIDPEQKSFKLSMDELYRSWKVIIKELDKCHLLCANCHQEVHASLINLQTN</sequence>
<accession>A0A1F5MKI1</accession>
<protein>
    <recommendedName>
        <fullName evidence="3">HNH nuclease domain-containing protein</fullName>
    </recommendedName>
</protein>
<reference evidence="1 2" key="1">
    <citation type="journal article" date="2016" name="Nat. Commun.">
        <title>Thousands of microbial genomes shed light on interconnected biogeochemical processes in an aquifer system.</title>
        <authorList>
            <person name="Anantharaman K."/>
            <person name="Brown C.T."/>
            <person name="Hug L.A."/>
            <person name="Sharon I."/>
            <person name="Castelle C.J."/>
            <person name="Probst A.J."/>
            <person name="Thomas B.C."/>
            <person name="Singh A."/>
            <person name="Wilkins M.J."/>
            <person name="Karaoz U."/>
            <person name="Brodie E.L."/>
            <person name="Williams K.H."/>
            <person name="Hubbard S.S."/>
            <person name="Banfield J.F."/>
        </authorList>
    </citation>
    <scope>NUCLEOTIDE SEQUENCE [LARGE SCALE GENOMIC DNA]</scope>
</reference>
<evidence type="ECO:0000313" key="1">
    <source>
        <dbReference type="EMBL" id="OGE65884.1"/>
    </source>
</evidence>
<dbReference type="Proteomes" id="UP000178017">
    <property type="component" value="Unassembled WGS sequence"/>
</dbReference>
<organism evidence="1 2">
    <name type="scientific">Candidatus Daviesbacteria bacterium RIFCSPLOWO2_01_FULL_40_24</name>
    <dbReference type="NCBI Taxonomy" id="1797787"/>
    <lineage>
        <taxon>Bacteria</taxon>
        <taxon>Candidatus Daviesiibacteriota</taxon>
    </lineage>
</organism>
<gene>
    <name evidence="1" type="ORF">A3B49_03790</name>
</gene>
<proteinExistence type="predicted"/>
<evidence type="ECO:0008006" key="3">
    <source>
        <dbReference type="Google" id="ProtNLM"/>
    </source>
</evidence>
<comment type="caution">
    <text evidence="1">The sequence shown here is derived from an EMBL/GenBank/DDBJ whole genome shotgun (WGS) entry which is preliminary data.</text>
</comment>
<dbReference type="EMBL" id="MFDO01000002">
    <property type="protein sequence ID" value="OGE65884.1"/>
    <property type="molecule type" value="Genomic_DNA"/>
</dbReference>
<dbReference type="AlphaFoldDB" id="A0A1F5MKI1"/>
<evidence type="ECO:0000313" key="2">
    <source>
        <dbReference type="Proteomes" id="UP000178017"/>
    </source>
</evidence>